<proteinExistence type="predicted"/>
<dbReference type="EMBL" id="OM869691">
    <property type="protein sequence ID" value="UPW41897.1"/>
    <property type="molecule type" value="Genomic_DNA"/>
</dbReference>
<feature type="region of interest" description="Disordered" evidence="1">
    <location>
        <begin position="1"/>
        <end position="23"/>
    </location>
</feature>
<evidence type="ECO:0000256" key="1">
    <source>
        <dbReference type="SAM" id="MobiDB-lite"/>
    </source>
</evidence>
<protein>
    <submittedName>
        <fullName evidence="2">Uncharacterized protein</fullName>
    </submittedName>
</protein>
<reference evidence="2" key="1">
    <citation type="submission" date="2022-02" db="EMBL/GenBank/DDBJ databases">
        <title>Towards deciphering the DNA virus diversity associated with rodent species in the families Cricetidae and Heteromyidae.</title>
        <authorList>
            <person name="Lund M."/>
            <person name="Larsen B.B."/>
            <person name="Gryseels S."/>
            <person name="Kraberger S."/>
            <person name="Rowsey D.M."/>
            <person name="Steger L."/>
            <person name="Yule K.M."/>
            <person name="Upham N.S."/>
            <person name="Worobey M."/>
            <person name="Van Doorslaer K."/>
            <person name="Varsani A."/>
        </authorList>
    </citation>
    <scope>NUCLEOTIDE SEQUENCE</scope>
    <source>
        <strain evidence="2">NeonRodF1_81</strain>
    </source>
</reference>
<name>A0A976N2K2_9VIRU</name>
<organism evidence="2">
    <name type="scientific">Dipodfec virus RodF1_81</name>
    <dbReference type="NCBI Taxonomy" id="2929313"/>
    <lineage>
        <taxon>Viruses</taxon>
        <taxon>Monodnaviria</taxon>
        <taxon>Sangervirae</taxon>
        <taxon>Phixviricota</taxon>
        <taxon>Malgrandaviricetes</taxon>
        <taxon>Petitvirales</taxon>
        <taxon>Microviridae</taxon>
    </lineage>
</organism>
<feature type="region of interest" description="Disordered" evidence="1">
    <location>
        <begin position="83"/>
        <end position="126"/>
    </location>
</feature>
<evidence type="ECO:0000313" key="2">
    <source>
        <dbReference type="EMBL" id="UPW41897.1"/>
    </source>
</evidence>
<feature type="compositionally biased region" description="Basic and acidic residues" evidence="1">
    <location>
        <begin position="83"/>
        <end position="98"/>
    </location>
</feature>
<sequence>MKFRDFYNPSPDDYPRESIDTSSIAVPDQSLSVREIIDRSLRGLVDPSQLIRNSVDDINPDIDDESEDMTDIVDIHNNLRYYEEVSRDRRNNRQRDNSGTDGTPAEPTEELNIKSRETDAGFSESS</sequence>
<accession>A0A976N2K2</accession>